<dbReference type="PANTHER" id="PTHR43737">
    <property type="entry name" value="BLL7424 PROTEIN"/>
    <property type="match status" value="1"/>
</dbReference>
<comment type="caution">
    <text evidence="2">The sequence shown here is derived from an EMBL/GenBank/DDBJ whole genome shotgun (WGS) entry which is preliminary data.</text>
</comment>
<keyword evidence="3" id="KW-1185">Reference proteome</keyword>
<evidence type="ECO:0000313" key="3">
    <source>
        <dbReference type="Proteomes" id="UP000444318"/>
    </source>
</evidence>
<dbReference type="RefSeq" id="WP_152806342.1">
    <property type="nucleotide sequence ID" value="NZ_WHUF01000004.1"/>
</dbReference>
<accession>A0A843SGG0</accession>
<sequence length="428" mass="44557">MQRRDFLNTLAAGAGLVIPLGRHAWAATSAAPGAGTDAGKNSRKLIVVMLRGAVDGLNVVAPVGDANYARLRPTIALARPGDDNGALNLDGYFGLHPALAPLLPLWEQKKLAFVHASGSPDATRSHFDAQDYMESATPGVKSTADGWMNRLVAALPGATTPTRALSIGPTMPRILSGRAAAVNLANGAAGTKANVLDRPAVGKAFDQLYADNPRFGAAYQQGQDAHREVMDAAAGKMNGGMGGMMSAEMQAANGGAPLPNGFPDDAARLAGLMRNDPNIQLAFVALGGWDTHASQGAARGQLANRLQPLGQGLAVLAQRLGPLFEQTTIVVMSEFGRTARENGNGGTDHGHGNVMWVLGGGVSGGKVLGDWRGVGDADLNEGRDLPVTTDFRSVLATIAERHLLLSDKQLVQVFPSLPRGGRLDLLRA</sequence>
<dbReference type="Proteomes" id="UP000444318">
    <property type="component" value="Unassembled WGS sequence"/>
</dbReference>
<evidence type="ECO:0000256" key="1">
    <source>
        <dbReference type="SAM" id="SignalP"/>
    </source>
</evidence>
<name>A0A843SGG0_9BURK</name>
<dbReference type="Pfam" id="PF07394">
    <property type="entry name" value="DUF1501"/>
    <property type="match status" value="1"/>
</dbReference>
<dbReference type="PANTHER" id="PTHR43737:SF1">
    <property type="entry name" value="DUF1501 DOMAIN-CONTAINING PROTEIN"/>
    <property type="match status" value="1"/>
</dbReference>
<proteinExistence type="predicted"/>
<gene>
    <name evidence="2" type="ORF">GEV01_16410</name>
</gene>
<dbReference type="EMBL" id="WHUF01000004">
    <property type="protein sequence ID" value="MQA21104.1"/>
    <property type="molecule type" value="Genomic_DNA"/>
</dbReference>
<feature type="signal peptide" evidence="1">
    <location>
        <begin position="1"/>
        <end position="26"/>
    </location>
</feature>
<protein>
    <submittedName>
        <fullName evidence="2">DUF1501 domain-containing protein</fullName>
    </submittedName>
</protein>
<feature type="chain" id="PRO_5032909743" evidence="1">
    <location>
        <begin position="27"/>
        <end position="428"/>
    </location>
</feature>
<keyword evidence="1" id="KW-0732">Signal</keyword>
<evidence type="ECO:0000313" key="2">
    <source>
        <dbReference type="EMBL" id="MQA21104.1"/>
    </source>
</evidence>
<organism evidence="2 3">
    <name type="scientific">Rugamonas rivuli</name>
    <dbReference type="NCBI Taxonomy" id="2743358"/>
    <lineage>
        <taxon>Bacteria</taxon>
        <taxon>Pseudomonadati</taxon>
        <taxon>Pseudomonadota</taxon>
        <taxon>Betaproteobacteria</taxon>
        <taxon>Burkholderiales</taxon>
        <taxon>Oxalobacteraceae</taxon>
        <taxon>Telluria group</taxon>
        <taxon>Rugamonas</taxon>
    </lineage>
</organism>
<dbReference type="AlphaFoldDB" id="A0A843SGG0"/>
<dbReference type="InterPro" id="IPR010869">
    <property type="entry name" value="DUF1501"/>
</dbReference>
<reference evidence="2 3" key="1">
    <citation type="submission" date="2019-10" db="EMBL/GenBank/DDBJ databases">
        <title>Two novel species isolated from a subtropical stream in China.</title>
        <authorList>
            <person name="Lu H."/>
        </authorList>
    </citation>
    <scope>NUCLEOTIDE SEQUENCE [LARGE SCALE GENOMIC DNA]</scope>
    <source>
        <strain evidence="2 3">FT103W</strain>
    </source>
</reference>